<dbReference type="PANTHER" id="PTHR48476:SF1">
    <property type="entry name" value="SHORT-CHAIN DEHYDROGENASE TIC 32, CHLOROPLASTIC-LIKE"/>
    <property type="match status" value="1"/>
</dbReference>
<dbReference type="PANTHER" id="PTHR48476">
    <property type="entry name" value="SHORT-CHAIN DEHYDROGENASE TIC 32, CHLOROPLASTIC-LIKE"/>
    <property type="match status" value="1"/>
</dbReference>
<evidence type="ECO:0000313" key="2">
    <source>
        <dbReference type="Proteomes" id="UP000825729"/>
    </source>
</evidence>
<dbReference type="Gene3D" id="3.40.50.720">
    <property type="entry name" value="NAD(P)-binding Rossmann-like Domain"/>
    <property type="match status" value="1"/>
</dbReference>
<accession>A0AAV7E6A9</accession>
<dbReference type="InterPro" id="IPR036291">
    <property type="entry name" value="NAD(P)-bd_dom_sf"/>
</dbReference>
<dbReference type="Pfam" id="PF00106">
    <property type="entry name" value="adh_short"/>
    <property type="match status" value="1"/>
</dbReference>
<name>A0AAV7E6A9_ARIFI</name>
<dbReference type="Proteomes" id="UP000825729">
    <property type="component" value="Unassembled WGS sequence"/>
</dbReference>
<dbReference type="CDD" id="cd05327">
    <property type="entry name" value="retinol-DH_like_SDR_c_like"/>
    <property type="match status" value="1"/>
</dbReference>
<protein>
    <recommendedName>
        <fullName evidence="3">Short-chain dehydrogenase TIC 32, chloroplastic-like</fullName>
    </recommendedName>
</protein>
<dbReference type="InterPro" id="IPR002347">
    <property type="entry name" value="SDR_fam"/>
</dbReference>
<organism evidence="1 2">
    <name type="scientific">Aristolochia fimbriata</name>
    <name type="common">White veined hardy Dutchman's pipe vine</name>
    <dbReference type="NCBI Taxonomy" id="158543"/>
    <lineage>
        <taxon>Eukaryota</taxon>
        <taxon>Viridiplantae</taxon>
        <taxon>Streptophyta</taxon>
        <taxon>Embryophyta</taxon>
        <taxon>Tracheophyta</taxon>
        <taxon>Spermatophyta</taxon>
        <taxon>Magnoliopsida</taxon>
        <taxon>Magnoliidae</taxon>
        <taxon>Piperales</taxon>
        <taxon>Aristolochiaceae</taxon>
        <taxon>Aristolochia</taxon>
    </lineage>
</organism>
<dbReference type="SUPFAM" id="SSF51735">
    <property type="entry name" value="NAD(P)-binding Rossmann-fold domains"/>
    <property type="match status" value="1"/>
</dbReference>
<evidence type="ECO:0008006" key="3">
    <source>
        <dbReference type="Google" id="ProtNLM"/>
    </source>
</evidence>
<dbReference type="EMBL" id="JAINDJ010000006">
    <property type="protein sequence ID" value="KAG9444193.1"/>
    <property type="molecule type" value="Genomic_DNA"/>
</dbReference>
<keyword evidence="2" id="KW-1185">Reference proteome</keyword>
<dbReference type="AlphaFoldDB" id="A0AAV7E6A9"/>
<gene>
    <name evidence="1" type="ORF">H6P81_015533</name>
</gene>
<sequence length="322" mass="35652">MGLWSRLGEFGFSGFSSSPTAEQVTEGIDGSHLTAIVTGTTSGIGRETVRVLAKRGVTVVMTARSMERGEQVKESLLKDNPTAKLHLMEMDLSSINSVISFARAFYQSNLPLNILVNNAGVFGCPFELSVDGVELMFATNYLGPFLLTNLLLDKLKATVKETGMEGRIVNVSSLAHRFALSSTMELEKLNDPSNYQRYDAYVRTKLANLLHAYELTKRFKEEGCNVTINSLHPGVIPTNISRNNNLFDSIVMFLMRPIFKNVAQGASPICYIALHPKLNGISGKYFTTDCKEIAPSKYATDEHLSKRLWNFSQELIGIIKKP</sequence>
<proteinExistence type="predicted"/>
<evidence type="ECO:0000313" key="1">
    <source>
        <dbReference type="EMBL" id="KAG9444193.1"/>
    </source>
</evidence>
<comment type="caution">
    <text evidence="1">The sequence shown here is derived from an EMBL/GenBank/DDBJ whole genome shotgun (WGS) entry which is preliminary data.</text>
</comment>
<dbReference type="InterPro" id="IPR055280">
    <property type="entry name" value="TIC32"/>
</dbReference>
<dbReference type="PRINTS" id="PR00081">
    <property type="entry name" value="GDHRDH"/>
</dbReference>
<reference evidence="1 2" key="1">
    <citation type="submission" date="2021-07" db="EMBL/GenBank/DDBJ databases">
        <title>The Aristolochia fimbriata genome: insights into angiosperm evolution, floral development and chemical biosynthesis.</title>
        <authorList>
            <person name="Jiao Y."/>
        </authorList>
    </citation>
    <scope>NUCLEOTIDE SEQUENCE [LARGE SCALE GENOMIC DNA]</scope>
    <source>
        <strain evidence="1">IBCAS-2021</strain>
        <tissue evidence="1">Leaf</tissue>
    </source>
</reference>